<dbReference type="PANTHER" id="PTHR12526">
    <property type="entry name" value="GLYCOSYLTRANSFERASE"/>
    <property type="match status" value="1"/>
</dbReference>
<comment type="caution">
    <text evidence="3">The sequence shown here is derived from an EMBL/GenBank/DDBJ whole genome shotgun (WGS) entry which is preliminary data.</text>
</comment>
<gene>
    <name evidence="3" type="ORF">COT91_00710</name>
</gene>
<dbReference type="AlphaFoldDB" id="A0A2H0VES9"/>
<evidence type="ECO:0008006" key="5">
    <source>
        <dbReference type="Google" id="ProtNLM"/>
    </source>
</evidence>
<dbReference type="Pfam" id="PF13439">
    <property type="entry name" value="Glyco_transf_4"/>
    <property type="match status" value="1"/>
</dbReference>
<dbReference type="GO" id="GO:0016757">
    <property type="term" value="F:glycosyltransferase activity"/>
    <property type="evidence" value="ECO:0007669"/>
    <property type="project" value="InterPro"/>
</dbReference>
<name>A0A2H0VES9_9BACT</name>
<proteinExistence type="predicted"/>
<evidence type="ECO:0000313" key="3">
    <source>
        <dbReference type="EMBL" id="PIR97583.1"/>
    </source>
</evidence>
<dbReference type="Gene3D" id="3.40.50.2000">
    <property type="entry name" value="Glycogen Phosphorylase B"/>
    <property type="match status" value="2"/>
</dbReference>
<feature type="domain" description="Glycosyl transferase family 1" evidence="1">
    <location>
        <begin position="199"/>
        <end position="347"/>
    </location>
</feature>
<dbReference type="Pfam" id="PF00534">
    <property type="entry name" value="Glycos_transf_1"/>
    <property type="match status" value="1"/>
</dbReference>
<evidence type="ECO:0000259" key="2">
    <source>
        <dbReference type="Pfam" id="PF13439"/>
    </source>
</evidence>
<organism evidence="3 4">
    <name type="scientific">Candidatus Doudnabacteria bacterium CG10_big_fil_rev_8_21_14_0_10_41_10</name>
    <dbReference type="NCBI Taxonomy" id="1974551"/>
    <lineage>
        <taxon>Bacteria</taxon>
        <taxon>Candidatus Doudnaibacteriota</taxon>
    </lineage>
</organism>
<dbReference type="EMBL" id="PFAJ01000007">
    <property type="protein sequence ID" value="PIR97583.1"/>
    <property type="molecule type" value="Genomic_DNA"/>
</dbReference>
<dbReference type="InterPro" id="IPR001296">
    <property type="entry name" value="Glyco_trans_1"/>
</dbReference>
<accession>A0A2H0VES9</accession>
<feature type="domain" description="Glycosyltransferase subfamily 4-like N-terminal" evidence="2">
    <location>
        <begin position="21"/>
        <end position="175"/>
    </location>
</feature>
<protein>
    <recommendedName>
        <fullName evidence="5">Glycosyl transferase family 1 domain-containing protein</fullName>
    </recommendedName>
</protein>
<dbReference type="InterPro" id="IPR028098">
    <property type="entry name" value="Glyco_trans_4-like_N"/>
</dbReference>
<dbReference type="Proteomes" id="UP000230557">
    <property type="component" value="Unassembled WGS sequence"/>
</dbReference>
<dbReference type="SUPFAM" id="SSF53756">
    <property type="entry name" value="UDP-Glycosyltransferase/glycogen phosphorylase"/>
    <property type="match status" value="1"/>
</dbReference>
<sequence>MKYCIITSSYPANDRDSRNTGVFIKNFAETLAGFGQKVAVVTPEKSGEKEKSPKVSVYFFKTLGNTTELVSINPKNPFGFLKLLSVMVGGIFATLKKVSSFQPNLILACWIVPSGIFALAAYKILKIPYTVWALGSDVWKVKKYPFGEKVFRFVLKNSQQIYANSQTIKERLRSYTDREIIILRSTRALDQNTKGAKVDRQKTNFLMISRFHVDKGPDILLSAFDMLRKIKPDTYLYLFGGGPLEKVLKQQIQNLGLEKYVRLGNYLDAEGVASYLKACDCLVVPSRKESLPVVFSEAAQLNCPTIVTDVGDLGLLAHKYNTGLVAVPNDADDLKNVMLKFIEQKKGDNYQASEELKKEFDINNIVKKFLDVSNS</sequence>
<evidence type="ECO:0000313" key="4">
    <source>
        <dbReference type="Proteomes" id="UP000230557"/>
    </source>
</evidence>
<evidence type="ECO:0000259" key="1">
    <source>
        <dbReference type="Pfam" id="PF00534"/>
    </source>
</evidence>
<reference evidence="4" key="1">
    <citation type="submission" date="2017-09" db="EMBL/GenBank/DDBJ databases">
        <title>Depth-based differentiation of microbial function through sediment-hosted aquifers and enrichment of novel symbionts in the deep terrestrial subsurface.</title>
        <authorList>
            <person name="Probst A.J."/>
            <person name="Ladd B."/>
            <person name="Jarett J.K."/>
            <person name="Geller-Mcgrath D.E."/>
            <person name="Sieber C.M.K."/>
            <person name="Emerson J.B."/>
            <person name="Anantharaman K."/>
            <person name="Thomas B.C."/>
            <person name="Malmstrom R."/>
            <person name="Stieglmeier M."/>
            <person name="Klingl A."/>
            <person name="Woyke T."/>
            <person name="Ryan C.M."/>
            <person name="Banfield J.F."/>
        </authorList>
    </citation>
    <scope>NUCLEOTIDE SEQUENCE [LARGE SCALE GENOMIC DNA]</scope>
</reference>